<name>A0A6P8B4K3_PYRGI</name>
<keyword evidence="2" id="KW-0186">Copper</keyword>
<dbReference type="RefSeq" id="XP_030982083.1">
    <property type="nucleotide sequence ID" value="XM_031125458.1"/>
</dbReference>
<dbReference type="PANTHER" id="PTHR11474:SF126">
    <property type="entry name" value="TYROSINASE-LIKE PROTEIN TYR-1-RELATED"/>
    <property type="match status" value="1"/>
</dbReference>
<dbReference type="InterPro" id="IPR050316">
    <property type="entry name" value="Tyrosinase/Hemocyanin"/>
</dbReference>
<keyword evidence="5" id="KW-1185">Reference proteome</keyword>
<dbReference type="Proteomes" id="UP000515153">
    <property type="component" value="Chromosome I"/>
</dbReference>
<proteinExistence type="predicted"/>
<sequence>MKFASMFAAVGAIASVAALPANQPRQACTNPEKKVEWRQMDAGDQKAYLDAVLSLKTKPSKIGLNSTLYDDFGNVHYHLNKWIHGGPSFLPWHRYFSYVYLKTLRDECGYTGPGPYWDWTLDNTALLKSPVMSSDLGFGGDGSTNRTETSANGGVLKCVDSGPFAQLRPEWLQINPTTMLGGGHCLYRGMPEVSEPDAFAAMSKVISPEYIDEMQTTGNWSEYRYLLEGGPHGTIHASLGGEMNPTTSPNEPLFFLHHPQIDRLWWLWQQQNTSRLTEYYGEQIHFGEEGTREVSLDDVLPMWGLAENITIREIMDTTGRLCYTY</sequence>
<dbReference type="OrthoDB" id="6132182at2759"/>
<dbReference type="Gene3D" id="1.10.1280.10">
    <property type="entry name" value="Di-copper center containing domain from catechol oxidase"/>
    <property type="match status" value="1"/>
</dbReference>
<feature type="chain" id="PRO_5028313072" description="Tyrosinase copper-binding domain-containing protein" evidence="3">
    <location>
        <begin position="19"/>
        <end position="325"/>
    </location>
</feature>
<dbReference type="SUPFAM" id="SSF48056">
    <property type="entry name" value="Di-copper centre-containing domain"/>
    <property type="match status" value="1"/>
</dbReference>
<evidence type="ECO:0000256" key="3">
    <source>
        <dbReference type="SAM" id="SignalP"/>
    </source>
</evidence>
<feature type="signal peptide" evidence="3">
    <location>
        <begin position="1"/>
        <end position="18"/>
    </location>
</feature>
<evidence type="ECO:0000313" key="6">
    <source>
        <dbReference type="RefSeq" id="XP_030982083.1"/>
    </source>
</evidence>
<protein>
    <recommendedName>
        <fullName evidence="4">Tyrosinase copper-binding domain-containing protein</fullName>
    </recommendedName>
</protein>
<dbReference type="Pfam" id="PF00264">
    <property type="entry name" value="Tyrosinase"/>
    <property type="match status" value="1"/>
</dbReference>
<feature type="domain" description="Tyrosinase copper-binding" evidence="4">
    <location>
        <begin position="68"/>
        <end position="271"/>
    </location>
</feature>
<keyword evidence="3" id="KW-0732">Signal</keyword>
<dbReference type="PRINTS" id="PR00092">
    <property type="entry name" value="TYROSINASE"/>
</dbReference>
<reference evidence="6" key="2">
    <citation type="submission" date="2019-10" db="EMBL/GenBank/DDBJ databases">
        <authorList>
            <consortium name="NCBI Genome Project"/>
        </authorList>
    </citation>
    <scope>NUCLEOTIDE SEQUENCE</scope>
    <source>
        <strain evidence="6">NI907</strain>
    </source>
</reference>
<organism evidence="5 6">
    <name type="scientific">Pyricularia grisea</name>
    <name type="common">Crabgrass-specific blast fungus</name>
    <name type="synonym">Magnaporthe grisea</name>
    <dbReference type="NCBI Taxonomy" id="148305"/>
    <lineage>
        <taxon>Eukaryota</taxon>
        <taxon>Fungi</taxon>
        <taxon>Dikarya</taxon>
        <taxon>Ascomycota</taxon>
        <taxon>Pezizomycotina</taxon>
        <taxon>Sordariomycetes</taxon>
        <taxon>Sordariomycetidae</taxon>
        <taxon>Magnaporthales</taxon>
        <taxon>Pyriculariaceae</taxon>
        <taxon>Pyricularia</taxon>
    </lineage>
</organism>
<evidence type="ECO:0000256" key="1">
    <source>
        <dbReference type="ARBA" id="ARBA00022723"/>
    </source>
</evidence>
<evidence type="ECO:0000256" key="2">
    <source>
        <dbReference type="ARBA" id="ARBA00023008"/>
    </source>
</evidence>
<dbReference type="AlphaFoldDB" id="A0A6P8B4K3"/>
<reference evidence="5 6" key="1">
    <citation type="journal article" date="2019" name="Mol. Biol. Evol.">
        <title>Blast fungal genomes show frequent chromosomal changes, gene gains and losses, and effector gene turnover.</title>
        <authorList>
            <person name="Gomez Luciano L.B."/>
            <person name="Jason Tsai I."/>
            <person name="Chuma I."/>
            <person name="Tosa Y."/>
            <person name="Chen Y.H."/>
            <person name="Li J.Y."/>
            <person name="Li M.Y."/>
            <person name="Jade Lu M.Y."/>
            <person name="Nakayashiki H."/>
            <person name="Li W.H."/>
        </authorList>
    </citation>
    <scope>NUCLEOTIDE SEQUENCE [LARGE SCALE GENOMIC DNA]</scope>
    <source>
        <strain evidence="5 6">NI907</strain>
    </source>
</reference>
<dbReference type="KEGG" id="pgri:PgNI_05427"/>
<accession>A0A6P8B4K3</accession>
<evidence type="ECO:0000259" key="4">
    <source>
        <dbReference type="Pfam" id="PF00264"/>
    </source>
</evidence>
<dbReference type="InterPro" id="IPR002227">
    <property type="entry name" value="Tyrosinase_Cu-bd"/>
</dbReference>
<dbReference type="PANTHER" id="PTHR11474">
    <property type="entry name" value="TYROSINASE FAMILY MEMBER"/>
    <property type="match status" value="1"/>
</dbReference>
<dbReference type="GeneID" id="41960367"/>
<reference evidence="6" key="3">
    <citation type="submission" date="2025-08" db="UniProtKB">
        <authorList>
            <consortium name="RefSeq"/>
        </authorList>
    </citation>
    <scope>IDENTIFICATION</scope>
    <source>
        <strain evidence="6">NI907</strain>
    </source>
</reference>
<evidence type="ECO:0000313" key="5">
    <source>
        <dbReference type="Proteomes" id="UP000515153"/>
    </source>
</evidence>
<dbReference type="GO" id="GO:0046872">
    <property type="term" value="F:metal ion binding"/>
    <property type="evidence" value="ECO:0007669"/>
    <property type="project" value="UniProtKB-KW"/>
</dbReference>
<gene>
    <name evidence="6" type="ORF">PgNI_05427</name>
</gene>
<dbReference type="GO" id="GO:0016491">
    <property type="term" value="F:oxidoreductase activity"/>
    <property type="evidence" value="ECO:0007669"/>
    <property type="project" value="InterPro"/>
</dbReference>
<keyword evidence="1" id="KW-0479">Metal-binding</keyword>
<dbReference type="InterPro" id="IPR008922">
    <property type="entry name" value="Di-copper_centre_dom_sf"/>
</dbReference>